<keyword evidence="3" id="KW-1185">Reference proteome</keyword>
<dbReference type="OrthoDB" id="367235at2"/>
<dbReference type="PANTHER" id="PTHR39556:SF1">
    <property type="entry name" value="PROTEIN, PUTATIVE-RELATED"/>
    <property type="match status" value="1"/>
</dbReference>
<dbReference type="PANTHER" id="PTHR39556">
    <property type="entry name" value="PROTEIN, PUTATIVE-RELATED"/>
    <property type="match status" value="1"/>
</dbReference>
<feature type="transmembrane region" description="Helical" evidence="1">
    <location>
        <begin position="97"/>
        <end position="117"/>
    </location>
</feature>
<evidence type="ECO:0000313" key="3">
    <source>
        <dbReference type="Proteomes" id="UP000432715"/>
    </source>
</evidence>
<evidence type="ECO:0000313" key="2">
    <source>
        <dbReference type="EMBL" id="KAB3534818.1"/>
    </source>
</evidence>
<dbReference type="AlphaFoldDB" id="A0A6I0EYU0"/>
<keyword evidence="1" id="KW-1133">Transmembrane helix</keyword>
<dbReference type="EMBL" id="WBZC01000025">
    <property type="protein sequence ID" value="KAB3534818.1"/>
    <property type="molecule type" value="Genomic_DNA"/>
</dbReference>
<proteinExistence type="predicted"/>
<feature type="transmembrane region" description="Helical" evidence="1">
    <location>
        <begin position="137"/>
        <end position="160"/>
    </location>
</feature>
<protein>
    <submittedName>
        <fullName evidence="2">DUF401 family protein</fullName>
    </submittedName>
</protein>
<dbReference type="Proteomes" id="UP000432715">
    <property type="component" value="Unassembled WGS sequence"/>
</dbReference>
<organism evidence="2 3">
    <name type="scientific">Alkaliphilus pronyensis</name>
    <dbReference type="NCBI Taxonomy" id="1482732"/>
    <lineage>
        <taxon>Bacteria</taxon>
        <taxon>Bacillati</taxon>
        <taxon>Bacillota</taxon>
        <taxon>Clostridia</taxon>
        <taxon>Peptostreptococcales</taxon>
        <taxon>Natronincolaceae</taxon>
        <taxon>Alkaliphilus</taxon>
    </lineage>
</organism>
<reference evidence="2 3" key="1">
    <citation type="submission" date="2019-10" db="EMBL/GenBank/DDBJ databases">
        <title>Alkaliphilus serpentinus sp. nov. and Alkaliphilus pronyensis sp. nov., two novel anaerobic alkaliphilic species isolated from the serpentinized-hosted hydrothermal field of the Prony Bay (New Caledonia).</title>
        <authorList>
            <person name="Postec A."/>
        </authorList>
    </citation>
    <scope>NUCLEOTIDE SEQUENCE [LARGE SCALE GENOMIC DNA]</scope>
    <source>
        <strain evidence="2 3">LacV</strain>
    </source>
</reference>
<dbReference type="Pfam" id="PF04165">
    <property type="entry name" value="DUF401"/>
    <property type="match status" value="1"/>
</dbReference>
<keyword evidence="1" id="KW-0812">Transmembrane</keyword>
<comment type="caution">
    <text evidence="2">The sequence shown here is derived from an EMBL/GenBank/DDBJ whole genome shotgun (WGS) entry which is preliminary data.</text>
</comment>
<keyword evidence="1" id="KW-0472">Membrane</keyword>
<gene>
    <name evidence="2" type="ORF">F8154_08120</name>
</gene>
<name>A0A6I0EYU0_9FIRM</name>
<sequence length="177" mass="19584">MLILSLVISIFITLFLVNRKLNIGYSLMVSSFFLAMLNGRSLPQFLNLYKNTLLEPTTLSLGSIIALITVLAYLMDKYFILDRMIIALEKILRSAKATILIAPALMGTLLVSGGALMSCPIVGSLGDRLNIANDKKATINLIFRHALYFVFPLSPAILLASEIGDFRVIDFIKLQFP</sequence>
<dbReference type="InterPro" id="IPR007294">
    <property type="entry name" value="DUF401"/>
</dbReference>
<dbReference type="RefSeq" id="WP_151861115.1">
    <property type="nucleotide sequence ID" value="NZ_WBZC01000025.1"/>
</dbReference>
<feature type="transmembrane region" description="Helical" evidence="1">
    <location>
        <begin position="59"/>
        <end position="76"/>
    </location>
</feature>
<evidence type="ECO:0000256" key="1">
    <source>
        <dbReference type="SAM" id="Phobius"/>
    </source>
</evidence>
<accession>A0A6I0EYU0</accession>